<gene>
    <name evidence="2" type="ORF">PENTCL1PPCAC_24515</name>
</gene>
<keyword evidence="3" id="KW-1185">Reference proteome</keyword>
<evidence type="ECO:0000256" key="1">
    <source>
        <dbReference type="SAM" id="MobiDB-lite"/>
    </source>
</evidence>
<dbReference type="SUPFAM" id="SSF57850">
    <property type="entry name" value="RING/U-box"/>
    <property type="match status" value="1"/>
</dbReference>
<feature type="non-terminal residue" evidence="2">
    <location>
        <position position="1"/>
    </location>
</feature>
<name>A0AAV5U636_9BILA</name>
<dbReference type="PANTHER" id="PTHR16450">
    <property type="entry name" value="RING FINGER PROTEIN 186"/>
    <property type="match status" value="1"/>
</dbReference>
<dbReference type="PANTHER" id="PTHR16450:SF1">
    <property type="entry name" value="PROTEIN CBG12045"/>
    <property type="match status" value="1"/>
</dbReference>
<feature type="region of interest" description="Disordered" evidence="1">
    <location>
        <begin position="263"/>
        <end position="283"/>
    </location>
</feature>
<proteinExistence type="predicted"/>
<dbReference type="EMBL" id="BTSX01000005">
    <property type="protein sequence ID" value="GMT02341.1"/>
    <property type="molecule type" value="Genomic_DNA"/>
</dbReference>
<feature type="compositionally biased region" description="Basic and acidic residues" evidence="1">
    <location>
        <begin position="270"/>
        <end position="283"/>
    </location>
</feature>
<dbReference type="InterPro" id="IPR013083">
    <property type="entry name" value="Znf_RING/FYVE/PHD"/>
</dbReference>
<dbReference type="Proteomes" id="UP001432027">
    <property type="component" value="Unassembled WGS sequence"/>
</dbReference>
<evidence type="ECO:0000313" key="3">
    <source>
        <dbReference type="Proteomes" id="UP001432027"/>
    </source>
</evidence>
<comment type="caution">
    <text evidence="2">The sequence shown here is derived from an EMBL/GenBank/DDBJ whole genome shotgun (WGS) entry which is preliminary data.</text>
</comment>
<evidence type="ECO:0008006" key="4">
    <source>
        <dbReference type="Google" id="ProtNLM"/>
    </source>
</evidence>
<accession>A0AAV5U636</accession>
<dbReference type="Gene3D" id="3.30.40.10">
    <property type="entry name" value="Zinc/RING finger domain, C3HC4 (zinc finger)"/>
    <property type="match status" value="1"/>
</dbReference>
<sequence length="296" mass="32808">ARAAPSAAAKQARLRNATEFEIAALRREFPRLGGNMVEMVTRIAFAVLSDEIVDTRAWEREEDREVEQARADLIDQINADYTLLADVATITEMVKSRVRGLLPMANAVKHGEGSEEQKQRLKQVENHRIALRAMHAQLTAVANIQDAVRRGAVPCHALDGQQQLGLAARAASAARQEAAAADAAAAVQEMEVDGREQLRVSRECPICHTRNPLRRAAMTTCGHLCCLSCAERRAEATNDGGWQHCFRCGDDTQHLAIHEDVVKEEEGEEGTTRKRKWEEHDDEGLPRGFKRAFVGM</sequence>
<dbReference type="CDD" id="cd16449">
    <property type="entry name" value="RING-HC"/>
    <property type="match status" value="1"/>
</dbReference>
<protein>
    <recommendedName>
        <fullName evidence="4">RING-type domain-containing protein</fullName>
    </recommendedName>
</protein>
<organism evidence="2 3">
    <name type="scientific">Pristionchus entomophagus</name>
    <dbReference type="NCBI Taxonomy" id="358040"/>
    <lineage>
        <taxon>Eukaryota</taxon>
        <taxon>Metazoa</taxon>
        <taxon>Ecdysozoa</taxon>
        <taxon>Nematoda</taxon>
        <taxon>Chromadorea</taxon>
        <taxon>Rhabditida</taxon>
        <taxon>Rhabditina</taxon>
        <taxon>Diplogasteromorpha</taxon>
        <taxon>Diplogasteroidea</taxon>
        <taxon>Neodiplogasteridae</taxon>
        <taxon>Pristionchus</taxon>
    </lineage>
</organism>
<dbReference type="AlphaFoldDB" id="A0AAV5U636"/>
<reference evidence="2" key="1">
    <citation type="submission" date="2023-10" db="EMBL/GenBank/DDBJ databases">
        <title>Genome assembly of Pristionchus species.</title>
        <authorList>
            <person name="Yoshida K."/>
            <person name="Sommer R.J."/>
        </authorList>
    </citation>
    <scope>NUCLEOTIDE SEQUENCE</scope>
    <source>
        <strain evidence="2">RS0144</strain>
    </source>
</reference>
<evidence type="ECO:0000313" key="2">
    <source>
        <dbReference type="EMBL" id="GMT02341.1"/>
    </source>
</evidence>